<dbReference type="GO" id="GO:0016491">
    <property type="term" value="F:oxidoreductase activity"/>
    <property type="evidence" value="ECO:0007669"/>
    <property type="project" value="UniProtKB-KW"/>
</dbReference>
<dbReference type="PANTHER" id="PTHR43180">
    <property type="entry name" value="3-OXOACYL-(ACYL-CARRIER-PROTEIN) REDUCTASE (AFU_ORTHOLOGUE AFUA_6G11210)"/>
    <property type="match status" value="1"/>
</dbReference>
<proteinExistence type="inferred from homology"/>
<protein>
    <submittedName>
        <fullName evidence="3">Short-chain dehydrogenase reductase 2a-like</fullName>
    </submittedName>
</protein>
<gene>
    <name evidence="3" type="ORF">Cni_G01289</name>
</gene>
<name>A0AAQ3JMD5_9LILI</name>
<dbReference type="AlphaFoldDB" id="A0AAQ3JMD5"/>
<evidence type="ECO:0000313" key="3">
    <source>
        <dbReference type="EMBL" id="WOK92598.1"/>
    </source>
</evidence>
<sequence>MGGLFADESLAVLLDESRCQCRRVQPGDAHQHARHDAGHEARDVGDAASVRQVNCISPFGVAMQMLVKAWRTMEEEDNNEIEFLVSLPTVREVEKTEEMVRGLANLKGATLTARDVVEAALYLTSNEAKYMANLVWEAGSLHPECVGFDGGGASGR</sequence>
<dbReference type="Proteomes" id="UP001327560">
    <property type="component" value="Chromosome 1"/>
</dbReference>
<dbReference type="EMBL" id="CP136890">
    <property type="protein sequence ID" value="WOK92598.1"/>
    <property type="molecule type" value="Genomic_DNA"/>
</dbReference>
<accession>A0AAQ3JMD5</accession>
<evidence type="ECO:0000313" key="4">
    <source>
        <dbReference type="Proteomes" id="UP001327560"/>
    </source>
</evidence>
<dbReference type="PANTHER" id="PTHR43180:SF95">
    <property type="entry name" value="OS07G0691600 PROTEIN"/>
    <property type="match status" value="1"/>
</dbReference>
<keyword evidence="4" id="KW-1185">Reference proteome</keyword>
<evidence type="ECO:0000256" key="1">
    <source>
        <dbReference type="ARBA" id="ARBA00006484"/>
    </source>
</evidence>
<keyword evidence="2" id="KW-0560">Oxidoreductase</keyword>
<reference evidence="3 4" key="1">
    <citation type="submission" date="2023-10" db="EMBL/GenBank/DDBJ databases">
        <title>Chromosome-scale genome assembly provides insights into flower coloration mechanisms of Canna indica.</title>
        <authorList>
            <person name="Li C."/>
        </authorList>
    </citation>
    <scope>NUCLEOTIDE SEQUENCE [LARGE SCALE GENOMIC DNA]</scope>
    <source>
        <tissue evidence="3">Flower</tissue>
    </source>
</reference>
<comment type="similarity">
    <text evidence="1">Belongs to the short-chain dehydrogenases/reductases (SDR) family.</text>
</comment>
<organism evidence="3 4">
    <name type="scientific">Canna indica</name>
    <name type="common">Indian-shot</name>
    <dbReference type="NCBI Taxonomy" id="4628"/>
    <lineage>
        <taxon>Eukaryota</taxon>
        <taxon>Viridiplantae</taxon>
        <taxon>Streptophyta</taxon>
        <taxon>Embryophyta</taxon>
        <taxon>Tracheophyta</taxon>
        <taxon>Spermatophyta</taxon>
        <taxon>Magnoliopsida</taxon>
        <taxon>Liliopsida</taxon>
        <taxon>Zingiberales</taxon>
        <taxon>Cannaceae</taxon>
        <taxon>Canna</taxon>
    </lineage>
</organism>
<evidence type="ECO:0000256" key="2">
    <source>
        <dbReference type="ARBA" id="ARBA00023002"/>
    </source>
</evidence>